<accession>A0AA39XWN3</accession>
<evidence type="ECO:0000256" key="4">
    <source>
        <dbReference type="ARBA" id="ARBA00005336"/>
    </source>
</evidence>
<dbReference type="InterPro" id="IPR013783">
    <property type="entry name" value="Ig-like_fold"/>
</dbReference>
<dbReference type="GO" id="GO:0005576">
    <property type="term" value="C:extracellular region"/>
    <property type="evidence" value="ECO:0007669"/>
    <property type="project" value="UniProtKB-SubCell"/>
</dbReference>
<dbReference type="Gene3D" id="2.60.40.10">
    <property type="entry name" value="Immunoglobulins"/>
    <property type="match status" value="1"/>
</dbReference>
<evidence type="ECO:0000256" key="5">
    <source>
        <dbReference type="ARBA" id="ARBA00012744"/>
    </source>
</evidence>
<dbReference type="FunFam" id="3.40.50.1700:FF:000003">
    <property type="entry name" value="Probable beta-glucosidase"/>
    <property type="match status" value="1"/>
</dbReference>
<dbReference type="InterPro" id="IPR001764">
    <property type="entry name" value="Glyco_hydro_3_N"/>
</dbReference>
<feature type="domain" description="Fibronectin type III-like" evidence="15">
    <location>
        <begin position="674"/>
        <end position="744"/>
    </location>
</feature>
<dbReference type="InterPro" id="IPR026891">
    <property type="entry name" value="Fn3-like"/>
</dbReference>
<dbReference type="Gene3D" id="3.40.50.1700">
    <property type="entry name" value="Glycoside hydrolase family 3 C-terminal domain"/>
    <property type="match status" value="1"/>
</dbReference>
<dbReference type="Pfam" id="PF01915">
    <property type="entry name" value="Glyco_hydro_3_C"/>
    <property type="match status" value="1"/>
</dbReference>
<sequence>MKGLSTAVALATTGATIANAQTAHTPNIDWAAAHTKASAALAQLNQTEKIGIVTGVGWGNGPCVGNTYAVPKIGYPSLCLQDGPLGIRYAANVSALPAGIQAASTWDRELIYQRGLALGKEAKGLGIHVQLGPVAGALGKYPEAGRNWEGFGPDPYLAGISMHETIVGMQDGGVQACAKHYIGNEQELNRTTISSNIDDRSMHELYLWPFADAVKAGATSFMCSYNKLNGTWACENDKAMNGLLKEELDFQGFIMTDWGAQHSTVEAANAGLDMSMPGTDYNKTPGSLYWGANLTAAIEVAGNVTQGRLDDMVLRILAGWYAVGQDTPDYPEVIFNSWASPGQAGGYPAPQTQHNEIARAVARDGIVLLKNENKALPLKAPKSLAVIGYDAIVNPDGMNACVDRACNNGTLAMGWGSGTAEFPYLIAPLDALTTRATADGTTIIPSTTDDTTAGASAAAAADTSLVFITSDAGEGYLVVEGSEGDRLSLGPWHHGNDLVAAVATAAAGKPVIVVVHSVGPVVLESVLSHENVVAVVWAGLGGQEQGNAVVDVLYGEVSPSGKLPYTIAKAEADYGVKIDGPDVDDGFEEGLYIDYRHFDKAGIEPRFEFGFGLSYTNFTYSNLAVTSAAAAGNSSSSSYTPTYSHGASTVSDLYAPLATVTATIANAGDVAGAEVVQLYLSLPEGSADAPPRQLRGFDKIALGAGESGTVEFVLRKKDASYWSVEQQQWVLPSGEFGVAVAASSRDLRLEGVLVV</sequence>
<dbReference type="InterPro" id="IPR036962">
    <property type="entry name" value="Glyco_hydro_3_N_sf"/>
</dbReference>
<dbReference type="InterPro" id="IPR017853">
    <property type="entry name" value="GH"/>
</dbReference>
<dbReference type="InterPro" id="IPR002772">
    <property type="entry name" value="Glyco_hydro_3_C"/>
</dbReference>
<dbReference type="PANTHER" id="PTHR42715:SF28">
    <property type="entry name" value="BETA-GLUCOSIDASE L-RELATED"/>
    <property type="match status" value="1"/>
</dbReference>
<keyword evidence="17" id="KW-1185">Reference proteome</keyword>
<dbReference type="Gene3D" id="3.20.20.300">
    <property type="entry name" value="Glycoside hydrolase, family 3, N-terminal domain"/>
    <property type="match status" value="1"/>
</dbReference>
<evidence type="ECO:0000313" key="17">
    <source>
        <dbReference type="Proteomes" id="UP001175001"/>
    </source>
</evidence>
<dbReference type="Proteomes" id="UP001175001">
    <property type="component" value="Unassembled WGS sequence"/>
</dbReference>
<gene>
    <name evidence="16" type="primary">bglL_2</name>
    <name evidence="16" type="ORF">DIS24_g9395</name>
</gene>
<keyword evidence="7" id="KW-0732">Signal</keyword>
<proteinExistence type="inferred from homology"/>
<comment type="similarity">
    <text evidence="4 14">Belongs to the glycosyl hydrolase 3 family.</text>
</comment>
<keyword evidence="10" id="KW-0325">Glycoprotein</keyword>
<dbReference type="SUPFAM" id="SSF52279">
    <property type="entry name" value="Beta-D-glucan exohydrolase, C-terminal domain"/>
    <property type="match status" value="1"/>
</dbReference>
<keyword evidence="9" id="KW-0136">Cellulose degradation</keyword>
<name>A0AA39XWN3_9PEZI</name>
<evidence type="ECO:0000256" key="13">
    <source>
        <dbReference type="ARBA" id="ARBA00023326"/>
    </source>
</evidence>
<evidence type="ECO:0000256" key="6">
    <source>
        <dbReference type="ARBA" id="ARBA00022525"/>
    </source>
</evidence>
<evidence type="ECO:0000256" key="12">
    <source>
        <dbReference type="ARBA" id="ARBA00023295"/>
    </source>
</evidence>
<dbReference type="InterPro" id="IPR036881">
    <property type="entry name" value="Glyco_hydro_3_C_sf"/>
</dbReference>
<evidence type="ECO:0000256" key="14">
    <source>
        <dbReference type="RuleBase" id="RU361161"/>
    </source>
</evidence>
<dbReference type="PANTHER" id="PTHR42715">
    <property type="entry name" value="BETA-GLUCOSIDASE"/>
    <property type="match status" value="1"/>
</dbReference>
<keyword evidence="12 14" id="KW-0326">Glycosidase</keyword>
<dbReference type="EMBL" id="JAUJDW010000082">
    <property type="protein sequence ID" value="KAK0640425.1"/>
    <property type="molecule type" value="Genomic_DNA"/>
</dbReference>
<protein>
    <recommendedName>
        <fullName evidence="5 14">beta-glucosidase</fullName>
        <ecNumber evidence="5 14">3.2.1.21</ecNumber>
    </recommendedName>
</protein>
<dbReference type="SMART" id="SM01217">
    <property type="entry name" value="Fn3_like"/>
    <property type="match status" value="1"/>
</dbReference>
<dbReference type="PROSITE" id="PS00775">
    <property type="entry name" value="GLYCOSYL_HYDROL_F3"/>
    <property type="match status" value="1"/>
</dbReference>
<dbReference type="Pfam" id="PF14310">
    <property type="entry name" value="Fn3-like"/>
    <property type="match status" value="1"/>
</dbReference>
<comment type="pathway">
    <text evidence="3 14">Glycan metabolism; cellulose degradation.</text>
</comment>
<dbReference type="SUPFAM" id="SSF51445">
    <property type="entry name" value="(Trans)glycosidases"/>
    <property type="match status" value="1"/>
</dbReference>
<organism evidence="16 17">
    <name type="scientific">Lasiodiplodia hormozganensis</name>
    <dbReference type="NCBI Taxonomy" id="869390"/>
    <lineage>
        <taxon>Eukaryota</taxon>
        <taxon>Fungi</taxon>
        <taxon>Dikarya</taxon>
        <taxon>Ascomycota</taxon>
        <taxon>Pezizomycotina</taxon>
        <taxon>Dothideomycetes</taxon>
        <taxon>Dothideomycetes incertae sedis</taxon>
        <taxon>Botryosphaeriales</taxon>
        <taxon>Botryosphaeriaceae</taxon>
        <taxon>Lasiodiplodia</taxon>
    </lineage>
</organism>
<dbReference type="EC" id="3.2.1.21" evidence="5 14"/>
<keyword evidence="13 14" id="KW-0624">Polysaccharide degradation</keyword>
<evidence type="ECO:0000256" key="9">
    <source>
        <dbReference type="ARBA" id="ARBA00023001"/>
    </source>
</evidence>
<keyword evidence="6" id="KW-0964">Secreted</keyword>
<dbReference type="PRINTS" id="PR00133">
    <property type="entry name" value="GLHYDRLASE3"/>
</dbReference>
<comment type="subcellular location">
    <subcellularLocation>
        <location evidence="2">Secreted</location>
    </subcellularLocation>
</comment>
<evidence type="ECO:0000256" key="2">
    <source>
        <dbReference type="ARBA" id="ARBA00004613"/>
    </source>
</evidence>
<dbReference type="GO" id="GO:0030245">
    <property type="term" value="P:cellulose catabolic process"/>
    <property type="evidence" value="ECO:0007669"/>
    <property type="project" value="UniProtKB-KW"/>
</dbReference>
<comment type="caution">
    <text evidence="16">The sequence shown here is derived from an EMBL/GenBank/DDBJ whole genome shotgun (WGS) entry which is preliminary data.</text>
</comment>
<evidence type="ECO:0000313" key="16">
    <source>
        <dbReference type="EMBL" id="KAK0640425.1"/>
    </source>
</evidence>
<evidence type="ECO:0000256" key="3">
    <source>
        <dbReference type="ARBA" id="ARBA00004987"/>
    </source>
</evidence>
<evidence type="ECO:0000259" key="15">
    <source>
        <dbReference type="SMART" id="SM01217"/>
    </source>
</evidence>
<dbReference type="AlphaFoldDB" id="A0AA39XWN3"/>
<dbReference type="InterPro" id="IPR019800">
    <property type="entry name" value="Glyco_hydro_3_AS"/>
</dbReference>
<dbReference type="InterPro" id="IPR050288">
    <property type="entry name" value="Cellulose_deg_GH3"/>
</dbReference>
<reference evidence="16" key="1">
    <citation type="submission" date="2023-06" db="EMBL/GenBank/DDBJ databases">
        <title>Multi-omics analyses reveal the molecular pathogenesis toolkit of Lasiodiplodia hormozganensis, a cross-kingdom pathogen.</title>
        <authorList>
            <person name="Felix C."/>
            <person name="Meneses R."/>
            <person name="Goncalves M.F.M."/>
            <person name="Tilleman L."/>
            <person name="Duarte A.S."/>
            <person name="Jorrin-Novo J.V."/>
            <person name="Van De Peer Y."/>
            <person name="Deforce D."/>
            <person name="Van Nieuwerburgh F."/>
            <person name="Esteves A.C."/>
            <person name="Alves A."/>
        </authorList>
    </citation>
    <scope>NUCLEOTIDE SEQUENCE</scope>
    <source>
        <strain evidence="16">CBS 339.90</strain>
    </source>
</reference>
<keyword evidence="8 14" id="KW-0378">Hydrolase</keyword>
<comment type="catalytic activity">
    <reaction evidence="1 14">
        <text>Hydrolysis of terminal, non-reducing beta-D-glucosyl residues with release of beta-D-glucose.</text>
        <dbReference type="EC" id="3.2.1.21"/>
    </reaction>
</comment>
<dbReference type="Pfam" id="PF00933">
    <property type="entry name" value="Glyco_hydro_3"/>
    <property type="match status" value="1"/>
</dbReference>
<evidence type="ECO:0000256" key="11">
    <source>
        <dbReference type="ARBA" id="ARBA00023277"/>
    </source>
</evidence>
<dbReference type="FunFam" id="3.20.20.300:FF:000002">
    <property type="entry name" value="Probable beta-glucosidase"/>
    <property type="match status" value="1"/>
</dbReference>
<evidence type="ECO:0000256" key="8">
    <source>
        <dbReference type="ARBA" id="ARBA00022801"/>
    </source>
</evidence>
<evidence type="ECO:0000256" key="1">
    <source>
        <dbReference type="ARBA" id="ARBA00000448"/>
    </source>
</evidence>
<dbReference type="GO" id="GO:0008422">
    <property type="term" value="F:beta-glucosidase activity"/>
    <property type="evidence" value="ECO:0007669"/>
    <property type="project" value="UniProtKB-EC"/>
</dbReference>
<keyword evidence="11 14" id="KW-0119">Carbohydrate metabolism</keyword>
<evidence type="ECO:0000256" key="10">
    <source>
        <dbReference type="ARBA" id="ARBA00023180"/>
    </source>
</evidence>
<evidence type="ECO:0000256" key="7">
    <source>
        <dbReference type="ARBA" id="ARBA00022729"/>
    </source>
</evidence>